<accession>A0A7T1T7G9</accession>
<dbReference type="RefSeq" id="WP_197351625.1">
    <property type="nucleotide sequence ID" value="NZ_CP048882.1"/>
</dbReference>
<dbReference type="KEGG" id="sbat:G4Z16_17005"/>
<evidence type="ECO:0000313" key="1">
    <source>
        <dbReference type="EMBL" id="QPP07817.1"/>
    </source>
</evidence>
<evidence type="ECO:0000313" key="2">
    <source>
        <dbReference type="Proteomes" id="UP000595046"/>
    </source>
</evidence>
<reference evidence="2" key="1">
    <citation type="submission" date="2020-02" db="EMBL/GenBank/DDBJ databases">
        <title>Streptomyces sp. ASO4wet.</title>
        <authorList>
            <person name="Risdian C."/>
            <person name="Landwehr W."/>
            <person name="Schupp P."/>
            <person name="Wink J."/>
        </authorList>
    </citation>
    <scope>NUCLEOTIDE SEQUENCE [LARGE SCALE GENOMIC DNA]</scope>
    <source>
        <strain evidence="2">ASO4wet</strain>
    </source>
</reference>
<dbReference type="EMBL" id="CP048882">
    <property type="protein sequence ID" value="QPP07817.1"/>
    <property type="molecule type" value="Genomic_DNA"/>
</dbReference>
<name>A0A7T1T7G9_9ACTN</name>
<proteinExistence type="predicted"/>
<sequence>MVGHQIASVREEFQVPTCSRAARPVQRDDAWPPASSVVRDARRWRPCLGWAPYLRNGKEPARREREAVMEEFRRHHYTCPQGRPDGTRRLDVFHDYGAFPVWGGFTAPPVRDRPRRELHGMLNPAHLGISTGLAADLLAWSEWIDAHSEWSGRRRATDADREVHQEHGRVLAGRLAEETRAEVLFCWRWADGDPDCPHCGQRVRTSR</sequence>
<keyword evidence="2" id="KW-1185">Reference proteome</keyword>
<organism evidence="1 2">
    <name type="scientific">Streptomyces bathyalis</name>
    <dbReference type="NCBI Taxonomy" id="2710756"/>
    <lineage>
        <taxon>Bacteria</taxon>
        <taxon>Bacillati</taxon>
        <taxon>Actinomycetota</taxon>
        <taxon>Actinomycetes</taxon>
        <taxon>Kitasatosporales</taxon>
        <taxon>Streptomycetaceae</taxon>
        <taxon>Streptomyces</taxon>
    </lineage>
</organism>
<protein>
    <submittedName>
        <fullName evidence="1">Uncharacterized protein</fullName>
    </submittedName>
</protein>
<dbReference type="AlphaFoldDB" id="A0A7T1T7G9"/>
<dbReference type="Proteomes" id="UP000595046">
    <property type="component" value="Chromosome"/>
</dbReference>
<gene>
    <name evidence="1" type="ORF">G4Z16_17005</name>
</gene>